<evidence type="ECO:0000256" key="2">
    <source>
        <dbReference type="ARBA" id="ARBA00009976"/>
    </source>
</evidence>
<evidence type="ECO:0000256" key="3">
    <source>
        <dbReference type="ARBA" id="ARBA00022597"/>
    </source>
</evidence>
<dbReference type="GO" id="GO:0055085">
    <property type="term" value="P:transmembrane transport"/>
    <property type="evidence" value="ECO:0000318"/>
    <property type="project" value="GO_Central"/>
</dbReference>
<evidence type="ECO:0000256" key="1">
    <source>
        <dbReference type="ARBA" id="ARBA00004141"/>
    </source>
</evidence>
<evidence type="ECO:0000313" key="7">
    <source>
        <dbReference type="EnsemblMetazoa" id="PPA25274.1"/>
    </source>
</evidence>
<keyword evidence="6" id="KW-0472">Membrane</keyword>
<proteinExistence type="inferred from homology"/>
<evidence type="ECO:0000256" key="4">
    <source>
        <dbReference type="ARBA" id="ARBA00022692"/>
    </source>
</evidence>
<keyword evidence="3" id="KW-0762">Sugar transport</keyword>
<dbReference type="EnsemblMetazoa" id="PPA25274.1">
    <property type="protein sequence ID" value="PPA25274.1"/>
    <property type="gene ID" value="WBGene00114828"/>
</dbReference>
<sequence length="353" mass="38414">MKKDGSTALLIPSVGKGTTKEMATPSSSNARLKTLSLVVLIVQTTALVLVLRYSRTQKVSGPKYISSTAVLVSEAVKVVTCFLVLFKECNFRLPVLMSAIDRDVIKRPADFFKMSVPAVLYVVQNNLLFLALSKLDAATYQVTYQLKILTTAFFTVVIMQRTLLRTQWLALILLTAGVALVQWPSGDSSKAEVAHDASDHFVGLMAVIAACLTSGFAGVFLEKILKQGSIGLWMRNLQLAFFSIFGGIFMCWVYDGEAIQRDGLLQGYNGMVWTVVGLQAYGGLIIALVVKYADNILKGFAVSLSIILSSFVSWFFLSDFSPSMAFVAGGSLVIGSTFLYGYEPKKPSAMHSS</sequence>
<protein>
    <submittedName>
        <fullName evidence="7">Nstp-4</fullName>
    </submittedName>
</protein>
<organism evidence="7 8">
    <name type="scientific">Pristionchus pacificus</name>
    <name type="common">Parasitic nematode worm</name>
    <dbReference type="NCBI Taxonomy" id="54126"/>
    <lineage>
        <taxon>Eukaryota</taxon>
        <taxon>Metazoa</taxon>
        <taxon>Ecdysozoa</taxon>
        <taxon>Nematoda</taxon>
        <taxon>Chromadorea</taxon>
        <taxon>Rhabditida</taxon>
        <taxon>Rhabditina</taxon>
        <taxon>Diplogasteromorpha</taxon>
        <taxon>Diplogasteroidea</taxon>
        <taxon>Neodiplogasteridae</taxon>
        <taxon>Pristionchus</taxon>
    </lineage>
</organism>
<dbReference type="OrthoDB" id="408493at2759"/>
<dbReference type="GO" id="GO:0005463">
    <property type="term" value="F:UDP-N-acetylgalactosamine transmembrane transporter activity"/>
    <property type="evidence" value="ECO:0007669"/>
    <property type="project" value="EnsemblMetazoa"/>
</dbReference>
<dbReference type="GO" id="GO:0005459">
    <property type="term" value="F:UDP-galactose transmembrane transporter activity"/>
    <property type="evidence" value="ECO:0000318"/>
    <property type="project" value="GO_Central"/>
</dbReference>
<dbReference type="PIRSF" id="PIRSF005799">
    <property type="entry name" value="UDP-gal_transpt"/>
    <property type="match status" value="1"/>
</dbReference>
<comment type="subcellular location">
    <subcellularLocation>
        <location evidence="1">Membrane</location>
        <topology evidence="1">Multi-pass membrane protein</topology>
    </subcellularLocation>
</comment>
<keyword evidence="4" id="KW-0812">Transmembrane</keyword>
<keyword evidence="8" id="KW-1185">Reference proteome</keyword>
<accession>A0A2A6CJ03</accession>
<dbReference type="AlphaFoldDB" id="A0A2A6CJ03"/>
<name>A0A2A6CJ03_PRIPA</name>
<dbReference type="Pfam" id="PF04142">
    <property type="entry name" value="Nuc_sug_transp"/>
    <property type="match status" value="1"/>
</dbReference>
<reference evidence="7" key="2">
    <citation type="submission" date="2022-06" db="UniProtKB">
        <authorList>
            <consortium name="EnsemblMetazoa"/>
        </authorList>
    </citation>
    <scope>IDENTIFICATION</scope>
    <source>
        <strain evidence="7">PS312</strain>
    </source>
</reference>
<dbReference type="GO" id="GO:0000139">
    <property type="term" value="C:Golgi membrane"/>
    <property type="evidence" value="ECO:0000318"/>
    <property type="project" value="GO_Central"/>
</dbReference>
<evidence type="ECO:0000256" key="6">
    <source>
        <dbReference type="ARBA" id="ARBA00023136"/>
    </source>
</evidence>
<dbReference type="GO" id="GO:0005462">
    <property type="term" value="F:UDP-N-acetylglucosamine transmembrane transporter activity"/>
    <property type="evidence" value="ECO:0007669"/>
    <property type="project" value="EnsemblMetazoa"/>
</dbReference>
<reference evidence="8" key="1">
    <citation type="journal article" date="2008" name="Nat. Genet.">
        <title>The Pristionchus pacificus genome provides a unique perspective on nematode lifestyle and parasitism.</title>
        <authorList>
            <person name="Dieterich C."/>
            <person name="Clifton S.W."/>
            <person name="Schuster L.N."/>
            <person name="Chinwalla A."/>
            <person name="Delehaunty K."/>
            <person name="Dinkelacker I."/>
            <person name="Fulton L."/>
            <person name="Fulton R."/>
            <person name="Godfrey J."/>
            <person name="Minx P."/>
            <person name="Mitreva M."/>
            <person name="Roeseler W."/>
            <person name="Tian H."/>
            <person name="Witte H."/>
            <person name="Yang S.P."/>
            <person name="Wilson R.K."/>
            <person name="Sommer R.J."/>
        </authorList>
    </citation>
    <scope>NUCLEOTIDE SEQUENCE [LARGE SCALE GENOMIC DNA]</scope>
    <source>
        <strain evidence="8">PS312</strain>
    </source>
</reference>
<evidence type="ECO:0000256" key="5">
    <source>
        <dbReference type="ARBA" id="ARBA00022989"/>
    </source>
</evidence>
<keyword evidence="5" id="KW-1133">Transmembrane helix</keyword>
<dbReference type="SUPFAM" id="SSF103481">
    <property type="entry name" value="Multidrug resistance efflux transporter EmrE"/>
    <property type="match status" value="1"/>
</dbReference>
<dbReference type="Proteomes" id="UP000005239">
    <property type="component" value="Unassembled WGS sequence"/>
</dbReference>
<gene>
    <name evidence="7" type="primary">WBGene00114828</name>
</gene>
<dbReference type="InterPro" id="IPR037185">
    <property type="entry name" value="EmrE-like"/>
</dbReference>
<dbReference type="PANTHER" id="PTHR10231">
    <property type="entry name" value="NUCLEOTIDE-SUGAR TRANSMEMBRANE TRANSPORTER"/>
    <property type="match status" value="1"/>
</dbReference>
<comment type="similarity">
    <text evidence="2">Belongs to the nucleotide-sugar transporter family. SLC35A subfamily.</text>
</comment>
<dbReference type="NCBIfam" id="TIGR00803">
    <property type="entry name" value="nst"/>
    <property type="match status" value="1"/>
</dbReference>
<keyword evidence="3" id="KW-0813">Transport</keyword>
<evidence type="ECO:0000313" key="8">
    <source>
        <dbReference type="Proteomes" id="UP000005239"/>
    </source>
</evidence>
<accession>A0A8R1YL13</accession>
<dbReference type="InterPro" id="IPR007271">
    <property type="entry name" value="Nuc_sug_transpt"/>
</dbReference>